<accession>A0A9W6GQI7</accession>
<dbReference type="EMBL" id="BSEC01000001">
    <property type="protein sequence ID" value="GLI91084.1"/>
    <property type="molecule type" value="Genomic_DNA"/>
</dbReference>
<dbReference type="Proteomes" id="UP001144323">
    <property type="component" value="Unassembled WGS sequence"/>
</dbReference>
<proteinExistence type="predicted"/>
<dbReference type="SMART" id="SM00671">
    <property type="entry name" value="SEL1"/>
    <property type="match status" value="3"/>
</dbReference>
<dbReference type="InterPro" id="IPR050767">
    <property type="entry name" value="Sel1_AlgK"/>
</dbReference>
<dbReference type="PANTHER" id="PTHR11102">
    <property type="entry name" value="SEL-1-LIKE PROTEIN"/>
    <property type="match status" value="1"/>
</dbReference>
<dbReference type="PANTHER" id="PTHR11102:SF147">
    <property type="entry name" value="SEL1L ADAPTOR SUBUNIT OF ERAD E3 UBIQUITIN LIGASE"/>
    <property type="match status" value="1"/>
</dbReference>
<sequence>MRQGLREVVLQMVGCGHRDIGAAASRKLKRAALPASLFLASFAMLVTAFVDPAPALDAPPARAPETTPLPMFKNPRAALRAGLESYHAGDAATSVAALRYAAEGGEALAQWKLGRMYAEGDGVTRDDAKAFDYFSRLVDHFAEEEPDPRERSMAANAFVAVGVYLRDGLSSAKIEPDLGRAFELFRYAATYFRNADAQYYLARMYLDGVGVKKDLRQSLNWLELAARKGHPQAQAVLGEMMFSGETGGAAQKARGLMYLTLARDAVAGGGVNEQWIVEAHAKALAAAKEEDRKAAIALLEDYLRARN</sequence>
<organism evidence="1 2">
    <name type="scientific">Methylocystis echinoides</name>
    <dbReference type="NCBI Taxonomy" id="29468"/>
    <lineage>
        <taxon>Bacteria</taxon>
        <taxon>Pseudomonadati</taxon>
        <taxon>Pseudomonadota</taxon>
        <taxon>Alphaproteobacteria</taxon>
        <taxon>Hyphomicrobiales</taxon>
        <taxon>Methylocystaceae</taxon>
        <taxon>Methylocystis</taxon>
    </lineage>
</organism>
<dbReference type="InterPro" id="IPR011990">
    <property type="entry name" value="TPR-like_helical_dom_sf"/>
</dbReference>
<evidence type="ECO:0000313" key="2">
    <source>
        <dbReference type="Proteomes" id="UP001144323"/>
    </source>
</evidence>
<comment type="caution">
    <text evidence="1">The sequence shown here is derived from an EMBL/GenBank/DDBJ whole genome shotgun (WGS) entry which is preliminary data.</text>
</comment>
<dbReference type="Gene3D" id="1.25.40.10">
    <property type="entry name" value="Tetratricopeptide repeat domain"/>
    <property type="match status" value="2"/>
</dbReference>
<reference evidence="1" key="1">
    <citation type="journal article" date="2023" name="Int. J. Syst. Evol. Microbiol.">
        <title>Methylocystis iwaonis sp. nov., a type II methane-oxidizing bacterium from surface soil of a rice paddy field in Japan, and emended description of the genus Methylocystis (ex Whittenbury et al. 1970) Bowman et al. 1993.</title>
        <authorList>
            <person name="Kaise H."/>
            <person name="Sawadogo J.B."/>
            <person name="Alam M.S."/>
            <person name="Ueno C."/>
            <person name="Dianou D."/>
            <person name="Shinjo R."/>
            <person name="Asakawa S."/>
        </authorList>
    </citation>
    <scope>NUCLEOTIDE SEQUENCE</scope>
    <source>
        <strain evidence="1">LMG27198</strain>
    </source>
</reference>
<dbReference type="Pfam" id="PF08238">
    <property type="entry name" value="Sel1"/>
    <property type="match status" value="4"/>
</dbReference>
<dbReference type="SUPFAM" id="SSF81901">
    <property type="entry name" value="HCP-like"/>
    <property type="match status" value="1"/>
</dbReference>
<protein>
    <submittedName>
        <fullName evidence="1">Exopolysaccharide production negative regulator</fullName>
    </submittedName>
</protein>
<name>A0A9W6GQI7_9HYPH</name>
<keyword evidence="2" id="KW-1185">Reference proteome</keyword>
<dbReference type="GO" id="GO:0036503">
    <property type="term" value="P:ERAD pathway"/>
    <property type="evidence" value="ECO:0007669"/>
    <property type="project" value="TreeGrafter"/>
</dbReference>
<dbReference type="AlphaFoldDB" id="A0A9W6GQI7"/>
<gene>
    <name evidence="1" type="ORF">LMG27198_00760</name>
</gene>
<dbReference type="InterPro" id="IPR006597">
    <property type="entry name" value="Sel1-like"/>
</dbReference>
<evidence type="ECO:0000313" key="1">
    <source>
        <dbReference type="EMBL" id="GLI91084.1"/>
    </source>
</evidence>